<keyword evidence="8" id="KW-0969">Cilium</keyword>
<dbReference type="GO" id="GO:0005576">
    <property type="term" value="C:extracellular region"/>
    <property type="evidence" value="ECO:0007669"/>
    <property type="project" value="UniProtKB-SubCell"/>
</dbReference>
<dbReference type="GO" id="GO:0071973">
    <property type="term" value="P:bacterial-type flagellum-dependent cell motility"/>
    <property type="evidence" value="ECO:0007669"/>
    <property type="project" value="TreeGrafter"/>
</dbReference>
<dbReference type="EMBL" id="FOQU01000008">
    <property type="protein sequence ID" value="SFJ56438.1"/>
    <property type="molecule type" value="Genomic_DNA"/>
</dbReference>
<proteinExistence type="inferred from homology"/>
<feature type="domain" description="Flagellar hook-associated protein 2 C-terminal" evidence="7">
    <location>
        <begin position="235"/>
        <end position="459"/>
    </location>
</feature>
<evidence type="ECO:0000256" key="4">
    <source>
        <dbReference type="ARBA" id="ARBA00023143"/>
    </source>
</evidence>
<dbReference type="PANTHER" id="PTHR30288">
    <property type="entry name" value="FLAGELLAR CAP/ASSEMBLY PROTEIN FLID"/>
    <property type="match status" value="1"/>
</dbReference>
<dbReference type="GO" id="GO:0009421">
    <property type="term" value="C:bacterial-type flagellum filament cap"/>
    <property type="evidence" value="ECO:0007669"/>
    <property type="project" value="InterPro"/>
</dbReference>
<dbReference type="AlphaFoldDB" id="A0A1I3SCI5"/>
<keyword evidence="9" id="KW-1185">Reference proteome</keyword>
<comment type="subcellular location">
    <subcellularLocation>
        <location evidence="5">Secreted</location>
    </subcellularLocation>
    <subcellularLocation>
        <location evidence="5">Bacterial flagellum</location>
    </subcellularLocation>
</comment>
<feature type="domain" description="Flagellar hook-associated protein 2 N-terminal" evidence="6">
    <location>
        <begin position="34"/>
        <end position="131"/>
    </location>
</feature>
<evidence type="ECO:0000256" key="3">
    <source>
        <dbReference type="ARBA" id="ARBA00023054"/>
    </source>
</evidence>
<comment type="similarity">
    <text evidence="1 5">Belongs to the FliD family.</text>
</comment>
<keyword evidence="4 5" id="KW-0975">Bacterial flagellum</keyword>
<sequence>MSSTTSSTTGTSPTDVSNLLAQAAQSIISGSTKSTLDVNSLVSALVTSKTAAQNATITNKQTLDNTQLTAIGQLKSALSALETAVSGLADGTSLAAFSATASGNGITATTATTGVNAGSYNVNVSAIATADKYSSSAFTSSTSVGTGTLTLSLGTSGSMTVNVDSTDNSITGIAAAINASSNNPGITATVVNATDGQHLVLMSNSTGAANTISMTASSGLNSALNTSNMTELQKAQDASLTIDGAQVTSPTNSISNVLPGVTINLTAAAVNTQQTLTVATSTTAQTTAITSFVTAYNNYVTTAASLSSYSSTAASGTQAGPLLGDAMLNSITNGLASIISGGVTTGSGTFSLSSIGLNLQDDGTIVTDSAALQTALTANPGTVAALFNTTNGMGVQLNNFANTYVQTSGTIDQRTASINSDLTSLSSQATALQTYSSTLSAQYNAQFTALNNLMATMQNNTQYLNQLFGGNGAAGTLNKTS</sequence>
<evidence type="ECO:0000256" key="5">
    <source>
        <dbReference type="RuleBase" id="RU362066"/>
    </source>
</evidence>
<evidence type="ECO:0000259" key="7">
    <source>
        <dbReference type="Pfam" id="PF07195"/>
    </source>
</evidence>
<dbReference type="PANTHER" id="PTHR30288:SF0">
    <property type="entry name" value="FLAGELLAR HOOK-ASSOCIATED PROTEIN 2"/>
    <property type="match status" value="1"/>
</dbReference>
<dbReference type="InterPro" id="IPR010809">
    <property type="entry name" value="FliD_C"/>
</dbReference>
<evidence type="ECO:0000256" key="1">
    <source>
        <dbReference type="ARBA" id="ARBA00009764"/>
    </source>
</evidence>
<keyword evidence="5" id="KW-0964">Secreted</keyword>
<evidence type="ECO:0000313" key="9">
    <source>
        <dbReference type="Proteomes" id="UP000199548"/>
    </source>
</evidence>
<evidence type="ECO:0000256" key="2">
    <source>
        <dbReference type="ARBA" id="ARBA00011255"/>
    </source>
</evidence>
<dbReference type="Proteomes" id="UP000199548">
    <property type="component" value="Unassembled WGS sequence"/>
</dbReference>
<organism evidence="8 9">
    <name type="scientific">Paraburkholderia megapolitana</name>
    <dbReference type="NCBI Taxonomy" id="420953"/>
    <lineage>
        <taxon>Bacteria</taxon>
        <taxon>Pseudomonadati</taxon>
        <taxon>Pseudomonadota</taxon>
        <taxon>Betaproteobacteria</taxon>
        <taxon>Burkholderiales</taxon>
        <taxon>Burkholderiaceae</taxon>
        <taxon>Paraburkholderia</taxon>
    </lineage>
</organism>
<accession>A0A1I3SCI5</accession>
<keyword evidence="8" id="KW-0282">Flagellum</keyword>
<dbReference type="OrthoDB" id="9034667at2"/>
<dbReference type="RefSeq" id="WP_091017187.1">
    <property type="nucleotide sequence ID" value="NZ_CP041745.1"/>
</dbReference>
<name>A0A1I3SCI5_9BURK</name>
<keyword evidence="3" id="KW-0175">Coiled coil</keyword>
<reference evidence="8 9" key="1">
    <citation type="submission" date="2016-10" db="EMBL/GenBank/DDBJ databases">
        <authorList>
            <person name="de Groot N.N."/>
        </authorList>
    </citation>
    <scope>NUCLEOTIDE SEQUENCE [LARGE SCALE GENOMIC DNA]</scope>
    <source>
        <strain evidence="8 9">LMG 23650</strain>
    </source>
</reference>
<keyword evidence="8" id="KW-0966">Cell projection</keyword>
<comment type="function">
    <text evidence="5">Required for morphogenesis and for the elongation of the flagellar filament by facilitating polymerization of the flagellin monomers at the tip of growing filament. Forms a capping structure, which prevents flagellin subunits (transported through the central channel of the flagellum) from leaking out without polymerization at the distal end.</text>
</comment>
<dbReference type="STRING" id="420953.SAMN05192543_108144"/>
<dbReference type="InterPro" id="IPR003481">
    <property type="entry name" value="FliD_N"/>
</dbReference>
<gene>
    <name evidence="8" type="ORF">SAMN05192543_108144</name>
</gene>
<dbReference type="Pfam" id="PF07195">
    <property type="entry name" value="FliD_C"/>
    <property type="match status" value="1"/>
</dbReference>
<dbReference type="Pfam" id="PF02465">
    <property type="entry name" value="FliD_N"/>
    <property type="match status" value="1"/>
</dbReference>
<dbReference type="GO" id="GO:0007155">
    <property type="term" value="P:cell adhesion"/>
    <property type="evidence" value="ECO:0007669"/>
    <property type="project" value="InterPro"/>
</dbReference>
<protein>
    <recommendedName>
        <fullName evidence="5">Flagellar hook-associated protein 2</fullName>
        <shortName evidence="5">HAP2</shortName>
    </recommendedName>
    <alternativeName>
        <fullName evidence="5">Flagellar cap protein</fullName>
    </alternativeName>
</protein>
<dbReference type="GO" id="GO:0009424">
    <property type="term" value="C:bacterial-type flagellum hook"/>
    <property type="evidence" value="ECO:0007669"/>
    <property type="project" value="UniProtKB-UniRule"/>
</dbReference>
<evidence type="ECO:0000259" key="6">
    <source>
        <dbReference type="Pfam" id="PF02465"/>
    </source>
</evidence>
<evidence type="ECO:0000313" key="8">
    <source>
        <dbReference type="EMBL" id="SFJ56438.1"/>
    </source>
</evidence>
<comment type="subunit">
    <text evidence="2 5">Homopentamer.</text>
</comment>
<dbReference type="InterPro" id="IPR040026">
    <property type="entry name" value="FliD"/>
</dbReference>